<dbReference type="InterPro" id="IPR019734">
    <property type="entry name" value="TPR_rpt"/>
</dbReference>
<feature type="repeat" description="TPR" evidence="1">
    <location>
        <begin position="132"/>
        <end position="165"/>
    </location>
</feature>
<dbReference type="Gene3D" id="1.25.40.10">
    <property type="entry name" value="Tetratricopeptide repeat domain"/>
    <property type="match status" value="2"/>
</dbReference>
<evidence type="ECO:0000313" key="3">
    <source>
        <dbReference type="EMBL" id="KYC48164.1"/>
    </source>
</evidence>
<proteinExistence type="predicted"/>
<dbReference type="Pfam" id="PF13424">
    <property type="entry name" value="TPR_12"/>
    <property type="match status" value="2"/>
</dbReference>
<accession>A0A150IM75</accession>
<protein>
    <submittedName>
        <fullName evidence="4">Photosystem I assembly protein Ycf3</fullName>
    </submittedName>
</protein>
<feature type="repeat" description="TPR" evidence="1">
    <location>
        <begin position="171"/>
        <end position="204"/>
    </location>
</feature>
<dbReference type="PANTHER" id="PTHR10098">
    <property type="entry name" value="RAPSYN-RELATED"/>
    <property type="match status" value="1"/>
</dbReference>
<dbReference type="EMBL" id="LNGF01000009">
    <property type="protein sequence ID" value="KYC48164.1"/>
    <property type="molecule type" value="Genomic_DNA"/>
</dbReference>
<dbReference type="AlphaFoldDB" id="A0A150J0U5"/>
<dbReference type="Proteomes" id="UP000091929">
    <property type="component" value="Unassembled WGS sequence"/>
</dbReference>
<organism evidence="4 7">
    <name type="scientific">Candidatus Methanofastidiosum methylothiophilum</name>
    <dbReference type="NCBI Taxonomy" id="1705564"/>
    <lineage>
        <taxon>Archaea</taxon>
        <taxon>Methanobacteriati</taxon>
        <taxon>Methanobacteriota</taxon>
        <taxon>Stenosarchaea group</taxon>
        <taxon>Candidatus Methanofastidiosia</taxon>
        <taxon>Candidatus Methanofastidiosales</taxon>
        <taxon>Candidatus Methanofastidiosaceae</taxon>
        <taxon>Candidatus Methanofastidiosum</taxon>
    </lineage>
</organism>
<evidence type="ECO:0000313" key="5">
    <source>
        <dbReference type="Proteomes" id="UP000091929"/>
    </source>
</evidence>
<accession>A0A150J0U5</accession>
<accession>A0A150IU39</accession>
<reference evidence="5 6" key="1">
    <citation type="journal article" date="2016" name="ISME J.">
        <title>Chasing the elusive Euryarchaeota class WSA2: genomes reveal a uniquely fastidious methyl-reducing methanogen.</title>
        <authorList>
            <person name="Nobu M.K."/>
            <person name="Narihiro T."/>
            <person name="Kuroda K."/>
            <person name="Mei R."/>
            <person name="Liu W.T."/>
        </authorList>
    </citation>
    <scope>NUCLEOTIDE SEQUENCE [LARGE SCALE GENOMIC DNA]</scope>
    <source>
        <strain evidence="2">B03fssc0709_Meth_Bin005</strain>
        <strain evidence="3">B15fssc0709_Meth_Bin003</strain>
        <strain evidence="4">BMIXfssc0709_Meth_Bin006</strain>
    </source>
</reference>
<dbReference type="SMART" id="SM00028">
    <property type="entry name" value="TPR"/>
    <property type="match status" value="4"/>
</dbReference>
<comment type="caution">
    <text evidence="4">The sequence shown here is derived from an EMBL/GenBank/DDBJ whole genome shotgun (WGS) entry which is preliminary data.</text>
</comment>
<evidence type="ECO:0000313" key="4">
    <source>
        <dbReference type="EMBL" id="KYC50819.1"/>
    </source>
</evidence>
<dbReference type="Proteomes" id="UP000092403">
    <property type="component" value="Unassembled WGS sequence"/>
</dbReference>
<gene>
    <name evidence="2" type="ORF">APG10_00415</name>
    <name evidence="3" type="ORF">APG11_00525</name>
    <name evidence="4" type="ORF">APG12_00506</name>
</gene>
<evidence type="ECO:0000313" key="7">
    <source>
        <dbReference type="Proteomes" id="UP000092403"/>
    </source>
</evidence>
<dbReference type="EMBL" id="LNGE01000008">
    <property type="protein sequence ID" value="KYC45895.1"/>
    <property type="molecule type" value="Genomic_DNA"/>
</dbReference>
<keyword evidence="1" id="KW-0802">TPR repeat</keyword>
<dbReference type="SUPFAM" id="SSF48452">
    <property type="entry name" value="TPR-like"/>
    <property type="match status" value="1"/>
</dbReference>
<sequence>MAYMIEDNNKEENNILIEANKYLSEGNYEKAIKLYQQFIDNSLKKQKIMDVGMGYHNLGIVYDAQRKSDLAIDCFIKALEYHKKIDNYRGMSWAYFSIGLIFGQLNKYEEMFEQNKKALTFGIKVNDNEIVIKSYNGIGHALNQLKRYPDSLKYLEKALELFDSDNSYLISETYYLIGICLENLGRKNEAIESYSLAIDYGAKSGNEQIVALSFSKISEFQAH</sequence>
<evidence type="ECO:0000313" key="2">
    <source>
        <dbReference type="EMBL" id="KYC45895.1"/>
    </source>
</evidence>
<dbReference type="InterPro" id="IPR011990">
    <property type="entry name" value="TPR-like_helical_dom_sf"/>
</dbReference>
<evidence type="ECO:0000256" key="1">
    <source>
        <dbReference type="PROSITE-ProRule" id="PRU00339"/>
    </source>
</evidence>
<name>A0A150J0U5_9EURY</name>
<dbReference type="EMBL" id="LNJC01000007">
    <property type="protein sequence ID" value="KYC50819.1"/>
    <property type="molecule type" value="Genomic_DNA"/>
</dbReference>
<dbReference type="PROSITE" id="PS50005">
    <property type="entry name" value="TPR"/>
    <property type="match status" value="2"/>
</dbReference>
<evidence type="ECO:0000313" key="6">
    <source>
        <dbReference type="Proteomes" id="UP000092401"/>
    </source>
</evidence>
<dbReference type="PANTHER" id="PTHR10098:SF108">
    <property type="entry name" value="TETRATRICOPEPTIDE REPEAT PROTEIN 28"/>
    <property type="match status" value="1"/>
</dbReference>
<dbReference type="Proteomes" id="UP000092401">
    <property type="component" value="Unassembled WGS sequence"/>
</dbReference>